<dbReference type="AlphaFoldDB" id="A0A1H9MIX3"/>
<evidence type="ECO:0000256" key="2">
    <source>
        <dbReference type="ARBA" id="ARBA00022759"/>
    </source>
</evidence>
<dbReference type="Pfam" id="PF00565">
    <property type="entry name" value="SNase"/>
    <property type="match status" value="1"/>
</dbReference>
<protein>
    <submittedName>
        <fullName evidence="6">Endonuclease YncB, thermonuclease family</fullName>
    </submittedName>
</protein>
<dbReference type="PANTHER" id="PTHR12302:SF3">
    <property type="entry name" value="SERINE_THREONINE-PROTEIN KINASE 31"/>
    <property type="match status" value="1"/>
</dbReference>
<evidence type="ECO:0000256" key="4">
    <source>
        <dbReference type="SAM" id="SignalP"/>
    </source>
</evidence>
<dbReference type="PANTHER" id="PTHR12302">
    <property type="entry name" value="EBNA2 BINDING PROTEIN P100"/>
    <property type="match status" value="1"/>
</dbReference>
<dbReference type="GO" id="GO:0004519">
    <property type="term" value="F:endonuclease activity"/>
    <property type="evidence" value="ECO:0007669"/>
    <property type="project" value="UniProtKB-KW"/>
</dbReference>
<evidence type="ECO:0000313" key="6">
    <source>
        <dbReference type="EMBL" id="SER23501.1"/>
    </source>
</evidence>
<name>A0A1H9MIX3_9GAMM</name>
<dbReference type="EMBL" id="FOFJ01000035">
    <property type="protein sequence ID" value="SER23501.1"/>
    <property type="molecule type" value="Genomic_DNA"/>
</dbReference>
<organism evidence="6 7">
    <name type="scientific">Azotobacter beijerinckii</name>
    <dbReference type="NCBI Taxonomy" id="170623"/>
    <lineage>
        <taxon>Bacteria</taxon>
        <taxon>Pseudomonadati</taxon>
        <taxon>Pseudomonadota</taxon>
        <taxon>Gammaproteobacteria</taxon>
        <taxon>Pseudomonadales</taxon>
        <taxon>Pseudomonadaceae</taxon>
        <taxon>Azotobacter</taxon>
    </lineage>
</organism>
<dbReference type="Gene3D" id="2.40.50.90">
    <property type="match status" value="1"/>
</dbReference>
<feature type="signal peptide" evidence="4">
    <location>
        <begin position="1"/>
        <end position="23"/>
    </location>
</feature>
<evidence type="ECO:0000259" key="5">
    <source>
        <dbReference type="PROSITE" id="PS50830"/>
    </source>
</evidence>
<dbReference type="Proteomes" id="UP000199267">
    <property type="component" value="Unassembled WGS sequence"/>
</dbReference>
<feature type="domain" description="TNase-like" evidence="5">
    <location>
        <begin position="24"/>
        <end position="141"/>
    </location>
</feature>
<evidence type="ECO:0000313" key="7">
    <source>
        <dbReference type="Proteomes" id="UP000199267"/>
    </source>
</evidence>
<reference evidence="6 7" key="1">
    <citation type="submission" date="2016-10" db="EMBL/GenBank/DDBJ databases">
        <authorList>
            <person name="de Groot N.N."/>
        </authorList>
    </citation>
    <scope>NUCLEOTIDE SEQUENCE [LARGE SCALE GENOMIC DNA]</scope>
    <source>
        <strain evidence="6 7">DSM 378</strain>
    </source>
</reference>
<gene>
    <name evidence="6" type="ORF">SAMN04244573_03167</name>
</gene>
<proteinExistence type="predicted"/>
<dbReference type="InterPro" id="IPR016071">
    <property type="entry name" value="Staphylococal_nuclease_OB-fold"/>
</dbReference>
<keyword evidence="4" id="KW-0732">Signal</keyword>
<sequence length="163" mass="18137">MNAPILVGACGAAALLFASSLPAAEPTCRVIRVQDGDSLTCLSAAKQRIEIRLADLDAPEIAQPYGQLAQLQLFRLVYNKSVRLEVVEQTRYGPKVARVYLDDLYVNGEMVRQGAAWVDGDPHLTPLETEARSLQRGLWGLPQAEIVPPWQWRSERGDRLSRR</sequence>
<dbReference type="SMART" id="SM00318">
    <property type="entry name" value="SNc"/>
    <property type="match status" value="1"/>
</dbReference>
<evidence type="ECO:0000256" key="3">
    <source>
        <dbReference type="ARBA" id="ARBA00022801"/>
    </source>
</evidence>
<keyword evidence="3" id="KW-0378">Hydrolase</keyword>
<evidence type="ECO:0000256" key="1">
    <source>
        <dbReference type="ARBA" id="ARBA00022722"/>
    </source>
</evidence>
<feature type="chain" id="PRO_5011582808" evidence="4">
    <location>
        <begin position="24"/>
        <end position="163"/>
    </location>
</feature>
<dbReference type="SUPFAM" id="SSF50199">
    <property type="entry name" value="Staphylococcal nuclease"/>
    <property type="match status" value="1"/>
</dbReference>
<dbReference type="RefSeq" id="WP_090623725.1">
    <property type="nucleotide sequence ID" value="NZ_FOFJ01000035.1"/>
</dbReference>
<keyword evidence="1" id="KW-0540">Nuclease</keyword>
<dbReference type="InterPro" id="IPR035437">
    <property type="entry name" value="SNase_OB-fold_sf"/>
</dbReference>
<keyword evidence="2 6" id="KW-0255">Endonuclease</keyword>
<dbReference type="GO" id="GO:0016787">
    <property type="term" value="F:hydrolase activity"/>
    <property type="evidence" value="ECO:0007669"/>
    <property type="project" value="UniProtKB-KW"/>
</dbReference>
<accession>A0A1H9MIX3</accession>
<dbReference type="PROSITE" id="PS50830">
    <property type="entry name" value="TNASE_3"/>
    <property type="match status" value="1"/>
</dbReference>